<dbReference type="InterPro" id="IPR026444">
    <property type="entry name" value="Secre_tail"/>
</dbReference>
<protein>
    <submittedName>
        <fullName evidence="5">T9SS type A sorting domain-containing protein</fullName>
    </submittedName>
</protein>
<keyword evidence="2 3" id="KW-0732">Signal</keyword>
<gene>
    <name evidence="5" type="ORF">F6464_08365</name>
</gene>
<dbReference type="SUPFAM" id="SSF51445">
    <property type="entry name" value="(Trans)glycosidases"/>
    <property type="match status" value="1"/>
</dbReference>
<comment type="similarity">
    <text evidence="1">Belongs to the glycosyl hydrolase 13 family.</text>
</comment>
<dbReference type="SMART" id="SM00642">
    <property type="entry name" value="Aamy"/>
    <property type="match status" value="1"/>
</dbReference>
<dbReference type="RefSeq" id="WP_151107354.1">
    <property type="nucleotide sequence ID" value="NZ_WAEM01000003.1"/>
</dbReference>
<feature type="chain" id="PRO_5029763085" evidence="3">
    <location>
        <begin position="20"/>
        <end position="963"/>
    </location>
</feature>
<evidence type="ECO:0000256" key="3">
    <source>
        <dbReference type="SAM" id="SignalP"/>
    </source>
</evidence>
<dbReference type="GO" id="GO:0005975">
    <property type="term" value="P:carbohydrate metabolic process"/>
    <property type="evidence" value="ECO:0007669"/>
    <property type="project" value="InterPro"/>
</dbReference>
<dbReference type="CDD" id="cd11350">
    <property type="entry name" value="AmyAc_4"/>
    <property type="match status" value="1"/>
</dbReference>
<accession>A0A7J5AF53</accession>
<sequence length="963" mass="107546">MKKTILVIAIVFFGFKGFAQVTSAIATVSPVLFEEDQSITITFKLTNPITTDLYLWAWAKDANNIDIGTPNNGAWSSSSPTSKLTQTGSSTYTYTLTPSLYYNTTGISRIAFLAKTVNGAAKSADSKFFEVGAFQVTLVTPTVANTNQIIDSGTGFTVEASNTGGNANYVLNANGTEINISTDVASYSFPLTNIIENTFYSLTISQGTKVVVKKFSVIINAIPINENQPPNTEDGVNYSSSDPTKVTLVLNAPFKDFVYVAGSFNNWNPTANYLMKKDPTTGKFWIVIEDLTPEQVYTFQYWVVDNTDRPANSPALVKTADPFSTLVLNNYDDPEIKILGVYPNLPDYPAGQDRDVTVVQTGTNTFRSYNWLNTFAPFVKPAKEKLIVYEALVRDFDVNKTYQDLIDRMDYFKGLNINAIELMPVMEFEGNESWGYNTTYHLALDKRYGPPAKLKELVDLCHQNGIAVILDVALNHVYGRSPIERMWMVDTDNDGWSNGGVTAENPYANQTARHSYSVGTDLNHQSVLTQYYVNRTQKQWIEEYRIDGFRWDLTKGFTQNCPYINTGNPTTDGNNQQSCTNSTQADRVKVLKEYVDYSWSLDPNHYAIFEHLGGSNEEQQWANYRIAEGKGVMMWSEQFSPYTQLIEGNGGNKNISGMLNTNKGFTGRRVIGYPESHDKDRLMFQARQYGASAEIKSLAGALKRMASIAAISTPIPGPKMLWQFAELGWDSSIYTCPDGSVNDESNTKPGDCKLATKHIKQWTENWMEVPERKALYDTYARINALKINEPVFNGSVTVNSGNFTPSIYIFDTSITDVNAIKNIVILSNFSTASQDITGNFPYAGTWYNLMDDSPFEVLVTTDKVSIESGGFRMFGNKPSTLSTTNFDSLGQVQLHPNPSSNYFTLNVNTNKVQVFSVTGQLVKAFSKKSKENQFEISDLKNGVYLVKVTDENNRIKTMRFIKQ</sequence>
<dbReference type="AlphaFoldDB" id="A0A7J5AF53"/>
<dbReference type="NCBIfam" id="TIGR04183">
    <property type="entry name" value="Por_Secre_tail"/>
    <property type="match status" value="1"/>
</dbReference>
<dbReference type="Pfam" id="PF18962">
    <property type="entry name" value="Por_Secre_tail"/>
    <property type="match status" value="1"/>
</dbReference>
<reference evidence="5 6" key="1">
    <citation type="submission" date="2019-09" db="EMBL/GenBank/DDBJ databases">
        <title>Flavobacterium sp. nov., isolated from glacier ice.</title>
        <authorList>
            <person name="Liu Q."/>
        </authorList>
    </citation>
    <scope>NUCLEOTIDE SEQUENCE [LARGE SCALE GENOMIC DNA]</scope>
    <source>
        <strain evidence="5 6">NBRC 112527</strain>
    </source>
</reference>
<evidence type="ECO:0000313" key="6">
    <source>
        <dbReference type="Proteomes" id="UP000490922"/>
    </source>
</evidence>
<dbReference type="EMBL" id="WAEM01000003">
    <property type="protein sequence ID" value="KAB1156202.1"/>
    <property type="molecule type" value="Genomic_DNA"/>
</dbReference>
<evidence type="ECO:0000256" key="1">
    <source>
        <dbReference type="ARBA" id="ARBA00008061"/>
    </source>
</evidence>
<feature type="domain" description="Glycosyl hydrolase family 13 catalytic" evidence="4">
    <location>
        <begin position="390"/>
        <end position="781"/>
    </location>
</feature>
<dbReference type="Gene3D" id="2.60.40.10">
    <property type="entry name" value="Immunoglobulins"/>
    <property type="match status" value="1"/>
</dbReference>
<evidence type="ECO:0000259" key="4">
    <source>
        <dbReference type="SMART" id="SM00642"/>
    </source>
</evidence>
<proteinExistence type="inferred from homology"/>
<name>A0A7J5AF53_9FLAO</name>
<dbReference type="InterPro" id="IPR006047">
    <property type="entry name" value="GH13_cat_dom"/>
</dbReference>
<organism evidence="5 6">
    <name type="scientific">Flavobacterium luteum</name>
    <dbReference type="NCBI Taxonomy" id="2026654"/>
    <lineage>
        <taxon>Bacteria</taxon>
        <taxon>Pseudomonadati</taxon>
        <taxon>Bacteroidota</taxon>
        <taxon>Flavobacteriia</taxon>
        <taxon>Flavobacteriales</taxon>
        <taxon>Flavobacteriaceae</taxon>
        <taxon>Flavobacterium</taxon>
    </lineage>
</organism>
<dbReference type="InterPro" id="IPR013783">
    <property type="entry name" value="Ig-like_fold"/>
</dbReference>
<dbReference type="Gene3D" id="3.20.20.80">
    <property type="entry name" value="Glycosidases"/>
    <property type="match status" value="1"/>
</dbReference>
<dbReference type="SUPFAM" id="SSF81296">
    <property type="entry name" value="E set domains"/>
    <property type="match status" value="1"/>
</dbReference>
<keyword evidence="6" id="KW-1185">Reference proteome</keyword>
<comment type="caution">
    <text evidence="5">The sequence shown here is derived from an EMBL/GenBank/DDBJ whole genome shotgun (WGS) entry which is preliminary data.</text>
</comment>
<dbReference type="InterPro" id="IPR014756">
    <property type="entry name" value="Ig_E-set"/>
</dbReference>
<dbReference type="PANTHER" id="PTHR43002">
    <property type="entry name" value="GLYCOGEN DEBRANCHING ENZYME"/>
    <property type="match status" value="1"/>
</dbReference>
<dbReference type="Pfam" id="PF00128">
    <property type="entry name" value="Alpha-amylase"/>
    <property type="match status" value="1"/>
</dbReference>
<evidence type="ECO:0000256" key="2">
    <source>
        <dbReference type="ARBA" id="ARBA00022729"/>
    </source>
</evidence>
<dbReference type="OrthoDB" id="9761875at2"/>
<feature type="signal peptide" evidence="3">
    <location>
        <begin position="1"/>
        <end position="19"/>
    </location>
</feature>
<evidence type="ECO:0000313" key="5">
    <source>
        <dbReference type="EMBL" id="KAB1156202.1"/>
    </source>
</evidence>
<dbReference type="Proteomes" id="UP000490922">
    <property type="component" value="Unassembled WGS sequence"/>
</dbReference>
<dbReference type="InterPro" id="IPR017853">
    <property type="entry name" value="GH"/>
</dbReference>